<dbReference type="InterPro" id="IPR001851">
    <property type="entry name" value="ABC_transp_permease"/>
</dbReference>
<comment type="caution">
    <text evidence="7">The sequence shown here is derived from an EMBL/GenBank/DDBJ whole genome shotgun (WGS) entry which is preliminary data.</text>
</comment>
<evidence type="ECO:0000256" key="6">
    <source>
        <dbReference type="SAM" id="Phobius"/>
    </source>
</evidence>
<proteinExistence type="predicted"/>
<feature type="transmembrane region" description="Helical" evidence="6">
    <location>
        <begin position="112"/>
        <end position="131"/>
    </location>
</feature>
<dbReference type="EMBL" id="MWZD01000017">
    <property type="protein sequence ID" value="PRI11191.1"/>
    <property type="molecule type" value="Genomic_DNA"/>
</dbReference>
<dbReference type="OrthoDB" id="9814461at2"/>
<evidence type="ECO:0000313" key="7">
    <source>
        <dbReference type="EMBL" id="PRI11191.1"/>
    </source>
</evidence>
<dbReference type="RefSeq" id="WP_105805642.1">
    <property type="nucleotide sequence ID" value="NZ_MWZD01000017.1"/>
</dbReference>
<name>A0A2S9QNM8_9MICO</name>
<feature type="transmembrane region" description="Helical" evidence="6">
    <location>
        <begin position="138"/>
        <end position="158"/>
    </location>
</feature>
<feature type="transmembrane region" description="Helical" evidence="6">
    <location>
        <begin position="197"/>
        <end position="216"/>
    </location>
</feature>
<comment type="subcellular location">
    <subcellularLocation>
        <location evidence="1">Cell membrane</location>
        <topology evidence="1">Multi-pass membrane protein</topology>
    </subcellularLocation>
</comment>
<evidence type="ECO:0000256" key="5">
    <source>
        <dbReference type="ARBA" id="ARBA00023136"/>
    </source>
</evidence>
<feature type="transmembrane region" description="Helical" evidence="6">
    <location>
        <begin position="89"/>
        <end position="106"/>
    </location>
</feature>
<feature type="transmembrane region" description="Helical" evidence="6">
    <location>
        <begin position="33"/>
        <end position="50"/>
    </location>
</feature>
<evidence type="ECO:0000256" key="3">
    <source>
        <dbReference type="ARBA" id="ARBA00022692"/>
    </source>
</evidence>
<dbReference type="GO" id="GO:0005886">
    <property type="term" value="C:plasma membrane"/>
    <property type="evidence" value="ECO:0007669"/>
    <property type="project" value="UniProtKB-SubCell"/>
</dbReference>
<feature type="transmembrane region" description="Helical" evidence="6">
    <location>
        <begin position="333"/>
        <end position="355"/>
    </location>
</feature>
<accession>A0A2S9QNM8</accession>
<keyword evidence="5 6" id="KW-0472">Membrane</keyword>
<organism evidence="7 8">
    <name type="scientific">Leucobacter massiliensis</name>
    <dbReference type="NCBI Taxonomy" id="1686285"/>
    <lineage>
        <taxon>Bacteria</taxon>
        <taxon>Bacillati</taxon>
        <taxon>Actinomycetota</taxon>
        <taxon>Actinomycetes</taxon>
        <taxon>Micrococcales</taxon>
        <taxon>Microbacteriaceae</taxon>
        <taxon>Leucobacter</taxon>
    </lineage>
</organism>
<keyword evidence="2" id="KW-1003">Cell membrane</keyword>
<dbReference type="Proteomes" id="UP000238650">
    <property type="component" value="Unassembled WGS sequence"/>
</dbReference>
<dbReference type="PANTHER" id="PTHR30482:SF10">
    <property type="entry name" value="HIGH-AFFINITY BRANCHED-CHAIN AMINO ACID TRANSPORT PROTEIN BRAE"/>
    <property type="match status" value="1"/>
</dbReference>
<protein>
    <recommendedName>
        <fullName evidence="9">Branched-chain amino acid ABC transporter permease</fullName>
    </recommendedName>
</protein>
<evidence type="ECO:0008006" key="9">
    <source>
        <dbReference type="Google" id="ProtNLM"/>
    </source>
</evidence>
<keyword evidence="4 6" id="KW-1133">Transmembrane helix</keyword>
<evidence type="ECO:0000313" key="8">
    <source>
        <dbReference type="Proteomes" id="UP000238650"/>
    </source>
</evidence>
<feature type="transmembrane region" description="Helical" evidence="6">
    <location>
        <begin position="277"/>
        <end position="297"/>
    </location>
</feature>
<gene>
    <name evidence="7" type="ORF">B4915_10075</name>
</gene>
<dbReference type="CDD" id="cd06581">
    <property type="entry name" value="TM_PBP1_LivM_like"/>
    <property type="match status" value="1"/>
</dbReference>
<evidence type="ECO:0000256" key="2">
    <source>
        <dbReference type="ARBA" id="ARBA00022475"/>
    </source>
</evidence>
<dbReference type="GO" id="GO:0015658">
    <property type="term" value="F:branched-chain amino acid transmembrane transporter activity"/>
    <property type="evidence" value="ECO:0007669"/>
    <property type="project" value="InterPro"/>
</dbReference>
<feature type="transmembrane region" description="Helical" evidence="6">
    <location>
        <begin position="245"/>
        <end position="265"/>
    </location>
</feature>
<dbReference type="PANTHER" id="PTHR30482">
    <property type="entry name" value="HIGH-AFFINITY BRANCHED-CHAIN AMINO ACID TRANSPORT SYSTEM PERMEASE"/>
    <property type="match status" value="1"/>
</dbReference>
<dbReference type="Pfam" id="PF02653">
    <property type="entry name" value="BPD_transp_2"/>
    <property type="match status" value="1"/>
</dbReference>
<dbReference type="InterPro" id="IPR043428">
    <property type="entry name" value="LivM-like"/>
</dbReference>
<evidence type="ECO:0000256" key="4">
    <source>
        <dbReference type="ARBA" id="ARBA00022989"/>
    </source>
</evidence>
<feature type="transmembrane region" description="Helical" evidence="6">
    <location>
        <begin position="56"/>
        <end position="77"/>
    </location>
</feature>
<keyword evidence="3 6" id="KW-0812">Transmembrane</keyword>
<evidence type="ECO:0000256" key="1">
    <source>
        <dbReference type="ARBA" id="ARBA00004651"/>
    </source>
</evidence>
<sequence>MSQTSYASTGALRTQGAFDARIRREVRLFRGPVTRLGALLLVALAVVLPLSTADSFLLSLGITVGLFSIAAIGLNVVNGYAGQINMGQPFFLAVGAFTAVGFGSIMDLPLPVWLLAVVIVGALAGVLVAPLALRLKGVYQIVLSLGLIFIGQYIFVNWSDLTGGVSGRRAPLNLSLGGLDFAALRIGGMEYSYHQGLFMLVWLFVALCMLIVHLLMKSPAGRAVVALRDSELAARVAGVNPSRSMVGVFAVSSAMGALGGAFYVAQLRFVSPEQFNLAMGLNFIIIVTVGGLATAWGPVLGSLVICSIPVLATRYADVIPFLKADSSTPDGTWGIPVGQFPVVIYGLLLVLILMFEPRGLTHLIAVGCRSIWRRVRGRPRNGSGAPAAGA</sequence>
<reference evidence="7 8" key="1">
    <citation type="journal article" date="2017" name="New Microbes New Infect">
        <title>Genome sequence of 'Leucobacter massiliensis' sp. nov. isolated from human pharynx after travel to the 2014 Hajj.</title>
        <authorList>
            <person name="Leangapichart T."/>
            <person name="Gautret P."/>
            <person name="Nguyen T.T."/>
            <person name="Armstrong N."/>
            <person name="Rolain J.M."/>
        </authorList>
    </citation>
    <scope>NUCLEOTIDE SEQUENCE [LARGE SCALE GENOMIC DNA]</scope>
    <source>
        <strain evidence="7 8">122RC15</strain>
    </source>
</reference>
<keyword evidence="8" id="KW-1185">Reference proteome</keyword>
<dbReference type="AlphaFoldDB" id="A0A2S9QNM8"/>